<dbReference type="Proteomes" id="UP000310200">
    <property type="component" value="Unassembled WGS sequence"/>
</dbReference>
<evidence type="ECO:0000256" key="1">
    <source>
        <dbReference type="SAM" id="MobiDB-lite"/>
    </source>
</evidence>
<comment type="caution">
    <text evidence="2">The sequence shown here is derived from an EMBL/GenBank/DDBJ whole genome shotgun (WGS) entry which is preliminary data.</text>
</comment>
<protein>
    <submittedName>
        <fullName evidence="2">Uncharacterized protein</fullName>
    </submittedName>
</protein>
<reference evidence="2 3" key="1">
    <citation type="journal article" date="2019" name="Philos. Trans. R. Soc. Lond., B, Biol. Sci.">
        <title>Ant behaviour and brain gene expression of defending hosts depend on the ecological success of the intruding social parasite.</title>
        <authorList>
            <person name="Kaur R."/>
            <person name="Stoldt M."/>
            <person name="Jongepier E."/>
            <person name="Feldmeyer B."/>
            <person name="Menzel F."/>
            <person name="Bornberg-Bauer E."/>
            <person name="Foitzik S."/>
        </authorList>
    </citation>
    <scope>NUCLEOTIDE SEQUENCE [LARGE SCALE GENOMIC DNA]</scope>
    <source>
        <tissue evidence="2">Whole body</tissue>
    </source>
</reference>
<proteinExistence type="predicted"/>
<dbReference type="AlphaFoldDB" id="A0A4S2KMI6"/>
<name>A0A4S2KMI6_9HYME</name>
<feature type="region of interest" description="Disordered" evidence="1">
    <location>
        <begin position="1"/>
        <end position="26"/>
    </location>
</feature>
<accession>A0A4S2KMI6</accession>
<sequence length="53" mass="6043">MMNQRIGGDHSLRRAVPGRQTRAQQRRVRKLANYHGKTIVLAPARHTHTALSE</sequence>
<evidence type="ECO:0000313" key="2">
    <source>
        <dbReference type="EMBL" id="TGZ50912.1"/>
    </source>
</evidence>
<keyword evidence="3" id="KW-1185">Reference proteome</keyword>
<organism evidence="2 3">
    <name type="scientific">Temnothorax longispinosus</name>
    <dbReference type="NCBI Taxonomy" id="300112"/>
    <lineage>
        <taxon>Eukaryota</taxon>
        <taxon>Metazoa</taxon>
        <taxon>Ecdysozoa</taxon>
        <taxon>Arthropoda</taxon>
        <taxon>Hexapoda</taxon>
        <taxon>Insecta</taxon>
        <taxon>Pterygota</taxon>
        <taxon>Neoptera</taxon>
        <taxon>Endopterygota</taxon>
        <taxon>Hymenoptera</taxon>
        <taxon>Apocrita</taxon>
        <taxon>Aculeata</taxon>
        <taxon>Formicoidea</taxon>
        <taxon>Formicidae</taxon>
        <taxon>Myrmicinae</taxon>
        <taxon>Temnothorax</taxon>
    </lineage>
</organism>
<evidence type="ECO:0000313" key="3">
    <source>
        <dbReference type="Proteomes" id="UP000310200"/>
    </source>
</evidence>
<gene>
    <name evidence="2" type="ORF">DBV15_07300</name>
</gene>
<dbReference type="EMBL" id="QBLH01001836">
    <property type="protein sequence ID" value="TGZ50912.1"/>
    <property type="molecule type" value="Genomic_DNA"/>
</dbReference>